<gene>
    <name evidence="1" type="ORF">ACFONA_13915</name>
</gene>
<proteinExistence type="predicted"/>
<evidence type="ECO:0000313" key="1">
    <source>
        <dbReference type="EMBL" id="MFC3581264.1"/>
    </source>
</evidence>
<organism evidence="1 2">
    <name type="scientific">Sphingomonas hylomeconis</name>
    <dbReference type="NCBI Taxonomy" id="1395958"/>
    <lineage>
        <taxon>Bacteria</taxon>
        <taxon>Pseudomonadati</taxon>
        <taxon>Pseudomonadota</taxon>
        <taxon>Alphaproteobacteria</taxon>
        <taxon>Sphingomonadales</taxon>
        <taxon>Sphingomonadaceae</taxon>
        <taxon>Sphingomonas</taxon>
    </lineage>
</organism>
<dbReference type="InterPro" id="IPR003477">
    <property type="entry name" value="PemK-like"/>
</dbReference>
<dbReference type="Proteomes" id="UP001595713">
    <property type="component" value="Unassembled WGS sequence"/>
</dbReference>
<dbReference type="EMBL" id="JBHRXP010000007">
    <property type="protein sequence ID" value="MFC3581264.1"/>
    <property type="molecule type" value="Genomic_DNA"/>
</dbReference>
<comment type="caution">
    <text evidence="1">The sequence shown here is derived from an EMBL/GenBank/DDBJ whole genome shotgun (WGS) entry which is preliminary data.</text>
</comment>
<dbReference type="Gene3D" id="2.30.30.110">
    <property type="match status" value="1"/>
</dbReference>
<sequence>MKRGDVILVHEPNTPASKPRPYVVVQRDSALEDAAKVTACPLTSVLHGSAGQRPFVAPNHQNGLRRPSEVQIDWIYTHPIDYVGGVIGEVDGPTLAAIDLALRRWLDL</sequence>
<evidence type="ECO:0000313" key="2">
    <source>
        <dbReference type="Proteomes" id="UP001595713"/>
    </source>
</evidence>
<reference evidence="2" key="1">
    <citation type="journal article" date="2019" name="Int. J. Syst. Evol. Microbiol.">
        <title>The Global Catalogue of Microorganisms (GCM) 10K type strain sequencing project: providing services to taxonomists for standard genome sequencing and annotation.</title>
        <authorList>
            <consortium name="The Broad Institute Genomics Platform"/>
            <consortium name="The Broad Institute Genome Sequencing Center for Infectious Disease"/>
            <person name="Wu L."/>
            <person name="Ma J."/>
        </authorList>
    </citation>
    <scope>NUCLEOTIDE SEQUENCE [LARGE SCALE GENOMIC DNA]</scope>
    <source>
        <strain evidence="2">KCTC 42739</strain>
    </source>
</reference>
<dbReference type="SUPFAM" id="SSF50118">
    <property type="entry name" value="Cell growth inhibitor/plasmid maintenance toxic component"/>
    <property type="match status" value="1"/>
</dbReference>
<keyword evidence="2" id="KW-1185">Reference proteome</keyword>
<accession>A0ABV7SW99</accession>
<name>A0ABV7SW99_9SPHN</name>
<protein>
    <submittedName>
        <fullName evidence="1">Type II toxin-antitoxin system PemK/MazF family toxin</fullName>
    </submittedName>
</protein>
<dbReference type="RefSeq" id="WP_261292873.1">
    <property type="nucleotide sequence ID" value="NZ_JANQBK010000001.1"/>
</dbReference>
<dbReference type="Pfam" id="PF02452">
    <property type="entry name" value="PemK_toxin"/>
    <property type="match status" value="1"/>
</dbReference>
<dbReference type="InterPro" id="IPR011067">
    <property type="entry name" value="Plasmid_toxin/cell-grow_inhib"/>
</dbReference>